<dbReference type="InterPro" id="IPR005895">
    <property type="entry name" value="ABC_transptr_haem_export_CcmA"/>
</dbReference>
<dbReference type="KEGG" id="hja:BST95_11735"/>
<dbReference type="PANTHER" id="PTHR43499">
    <property type="entry name" value="ABC TRANSPORTER I FAMILY MEMBER 1"/>
    <property type="match status" value="1"/>
</dbReference>
<evidence type="ECO:0000256" key="2">
    <source>
        <dbReference type="ARBA" id="ARBA00022741"/>
    </source>
</evidence>
<comment type="caution">
    <text evidence="8">The sequence shown here is derived from an EMBL/GenBank/DDBJ whole genome shotgun (WGS) entry which is preliminary data.</text>
</comment>
<evidence type="ECO:0000313" key="9">
    <source>
        <dbReference type="Proteomes" id="UP000235162"/>
    </source>
</evidence>
<dbReference type="InterPro" id="IPR003593">
    <property type="entry name" value="AAA+_ATPase"/>
</dbReference>
<dbReference type="PANTHER" id="PTHR43499:SF1">
    <property type="entry name" value="ABC TRANSPORTER I FAMILY MEMBER 1"/>
    <property type="match status" value="1"/>
</dbReference>
<reference evidence="8 9" key="1">
    <citation type="submission" date="2018-01" db="EMBL/GenBank/DDBJ databases">
        <title>The draft genome sequence of Halioglobus japonicus S1-36.</title>
        <authorList>
            <person name="Du Z.-J."/>
            <person name="Shi M.-J."/>
        </authorList>
    </citation>
    <scope>NUCLEOTIDE SEQUENCE [LARGE SCALE GENOMIC DNA]</scope>
    <source>
        <strain evidence="8 9">S1-36</strain>
    </source>
</reference>
<keyword evidence="4" id="KW-0067">ATP-binding</keyword>
<dbReference type="NCBIfam" id="TIGR01189">
    <property type="entry name" value="ccmA"/>
    <property type="match status" value="1"/>
</dbReference>
<dbReference type="InterPro" id="IPR003439">
    <property type="entry name" value="ABC_transporter-like_ATP-bd"/>
</dbReference>
<dbReference type="GO" id="GO:0022857">
    <property type="term" value="F:transmembrane transporter activity"/>
    <property type="evidence" value="ECO:0007669"/>
    <property type="project" value="InterPro"/>
</dbReference>
<evidence type="ECO:0000259" key="7">
    <source>
        <dbReference type="PROSITE" id="PS50893"/>
    </source>
</evidence>
<name>A0AAP8MFI0_9GAMM</name>
<dbReference type="SMART" id="SM00382">
    <property type="entry name" value="AAA"/>
    <property type="match status" value="1"/>
</dbReference>
<dbReference type="EMBL" id="PKUR01000002">
    <property type="protein sequence ID" value="PLW86841.1"/>
    <property type="molecule type" value="Genomic_DNA"/>
</dbReference>
<evidence type="ECO:0000256" key="3">
    <source>
        <dbReference type="ARBA" id="ARBA00022748"/>
    </source>
</evidence>
<dbReference type="Pfam" id="PF00005">
    <property type="entry name" value="ABC_tran"/>
    <property type="match status" value="1"/>
</dbReference>
<evidence type="ECO:0000256" key="6">
    <source>
        <dbReference type="ARBA" id="ARBA00023136"/>
    </source>
</evidence>
<evidence type="ECO:0000256" key="4">
    <source>
        <dbReference type="ARBA" id="ARBA00022840"/>
    </source>
</evidence>
<accession>A0AAP8MFI0</accession>
<proteinExistence type="predicted"/>
<dbReference type="RefSeq" id="WP_084199645.1">
    <property type="nucleotide sequence ID" value="NZ_CP019450.1"/>
</dbReference>
<dbReference type="GO" id="GO:0016887">
    <property type="term" value="F:ATP hydrolysis activity"/>
    <property type="evidence" value="ECO:0007669"/>
    <property type="project" value="InterPro"/>
</dbReference>
<dbReference type="AlphaFoldDB" id="A0AAP8MFI0"/>
<gene>
    <name evidence="8" type="ORF">C0029_10735</name>
</gene>
<evidence type="ECO:0000256" key="5">
    <source>
        <dbReference type="ARBA" id="ARBA00022967"/>
    </source>
</evidence>
<keyword evidence="1" id="KW-0813">Transport</keyword>
<keyword evidence="9" id="KW-1185">Reference proteome</keyword>
<dbReference type="GO" id="GO:0017004">
    <property type="term" value="P:cytochrome complex assembly"/>
    <property type="evidence" value="ECO:0007669"/>
    <property type="project" value="UniProtKB-KW"/>
</dbReference>
<dbReference type="Gene3D" id="3.40.50.300">
    <property type="entry name" value="P-loop containing nucleotide triphosphate hydrolases"/>
    <property type="match status" value="1"/>
</dbReference>
<keyword evidence="5" id="KW-1278">Translocase</keyword>
<organism evidence="8 9">
    <name type="scientific">Halioglobus japonicus</name>
    <dbReference type="NCBI Taxonomy" id="930805"/>
    <lineage>
        <taxon>Bacteria</taxon>
        <taxon>Pseudomonadati</taxon>
        <taxon>Pseudomonadota</taxon>
        <taxon>Gammaproteobacteria</taxon>
        <taxon>Cellvibrionales</taxon>
        <taxon>Halieaceae</taxon>
        <taxon>Halioglobus</taxon>
    </lineage>
</organism>
<dbReference type="NCBIfam" id="NF010061">
    <property type="entry name" value="PRK13538.1"/>
    <property type="match status" value="1"/>
</dbReference>
<protein>
    <submittedName>
        <fullName evidence="8">Cytochrome c biogenesis heme-transporting ATPase CcmA</fullName>
    </submittedName>
</protein>
<dbReference type="Proteomes" id="UP000235162">
    <property type="component" value="Unassembled WGS sequence"/>
</dbReference>
<keyword evidence="3" id="KW-0201">Cytochrome c-type biogenesis</keyword>
<dbReference type="PROSITE" id="PS50893">
    <property type="entry name" value="ABC_TRANSPORTER_2"/>
    <property type="match status" value="1"/>
</dbReference>
<sequence>MLAADNLSLERGGRQLFEGLSFAIQAGQLVQVAGANGAGKTSLLRILAGLSRYGYLGRVERSAPLLYLGHQSGVKGMLTPRENLSWHVAGEGIYSDAAIERALEQVGLYGFEDVPSHALSAGQHRRVNLARLYLSQSPLWLLDEPFTAIDVDGVAALEALMVAHAREGGAVVLTSHQVINAAYPMQQLSLSTGLSQ</sequence>
<evidence type="ECO:0000256" key="1">
    <source>
        <dbReference type="ARBA" id="ARBA00022448"/>
    </source>
</evidence>
<dbReference type="GO" id="GO:0005524">
    <property type="term" value="F:ATP binding"/>
    <property type="evidence" value="ECO:0007669"/>
    <property type="project" value="UniProtKB-KW"/>
</dbReference>
<evidence type="ECO:0000313" key="8">
    <source>
        <dbReference type="EMBL" id="PLW86841.1"/>
    </source>
</evidence>
<dbReference type="InterPro" id="IPR027417">
    <property type="entry name" value="P-loop_NTPase"/>
</dbReference>
<dbReference type="SUPFAM" id="SSF52540">
    <property type="entry name" value="P-loop containing nucleoside triphosphate hydrolases"/>
    <property type="match status" value="1"/>
</dbReference>
<feature type="domain" description="ABC transporter" evidence="7">
    <location>
        <begin position="2"/>
        <end position="196"/>
    </location>
</feature>
<keyword evidence="6" id="KW-0472">Membrane</keyword>
<keyword evidence="2" id="KW-0547">Nucleotide-binding</keyword>